<dbReference type="OrthoDB" id="671439at2759"/>
<gene>
    <name evidence="1" type="ORF">OLEA9_A098228</name>
</gene>
<dbReference type="Proteomes" id="UP000594638">
    <property type="component" value="Unassembled WGS sequence"/>
</dbReference>
<feature type="non-terminal residue" evidence="1">
    <location>
        <position position="1"/>
    </location>
</feature>
<dbReference type="Gramene" id="OE9A098228T1">
    <property type="protein sequence ID" value="OE9A098228C1"/>
    <property type="gene ID" value="OE9A098228"/>
</dbReference>
<comment type="caution">
    <text evidence="1">The sequence shown here is derived from an EMBL/GenBank/DDBJ whole genome shotgun (WGS) entry which is preliminary data.</text>
</comment>
<reference evidence="1 2" key="1">
    <citation type="submission" date="2019-12" db="EMBL/GenBank/DDBJ databases">
        <authorList>
            <person name="Alioto T."/>
            <person name="Alioto T."/>
            <person name="Gomez Garrido J."/>
        </authorList>
    </citation>
    <scope>NUCLEOTIDE SEQUENCE [LARGE SCALE GENOMIC DNA]</scope>
</reference>
<dbReference type="EMBL" id="CACTIH010007526">
    <property type="protein sequence ID" value="CAA3015137.1"/>
    <property type="molecule type" value="Genomic_DNA"/>
</dbReference>
<proteinExistence type="predicted"/>
<sequence length="96" mass="10241">VKVVSALITKALVAVDAQKTYGQSRNLLVATSAKILFGNLVAIAMTESNAAEGKNMGFQDFVCLLRDNVGKTVADCVKILSNGEDGHKILVNIMFQ</sequence>
<evidence type="ECO:0000313" key="2">
    <source>
        <dbReference type="Proteomes" id="UP000594638"/>
    </source>
</evidence>
<dbReference type="AlphaFoldDB" id="A0A8S0UF11"/>
<organism evidence="1 2">
    <name type="scientific">Olea europaea subsp. europaea</name>
    <dbReference type="NCBI Taxonomy" id="158383"/>
    <lineage>
        <taxon>Eukaryota</taxon>
        <taxon>Viridiplantae</taxon>
        <taxon>Streptophyta</taxon>
        <taxon>Embryophyta</taxon>
        <taxon>Tracheophyta</taxon>
        <taxon>Spermatophyta</taxon>
        <taxon>Magnoliopsida</taxon>
        <taxon>eudicotyledons</taxon>
        <taxon>Gunneridae</taxon>
        <taxon>Pentapetalae</taxon>
        <taxon>asterids</taxon>
        <taxon>lamiids</taxon>
        <taxon>Lamiales</taxon>
        <taxon>Oleaceae</taxon>
        <taxon>Oleeae</taxon>
        <taxon>Olea</taxon>
    </lineage>
</organism>
<protein>
    <submittedName>
        <fullName evidence="1">Uncharacterized protein</fullName>
    </submittedName>
</protein>
<accession>A0A8S0UF11</accession>
<name>A0A8S0UF11_OLEEU</name>
<evidence type="ECO:0000313" key="1">
    <source>
        <dbReference type="EMBL" id="CAA3015137.1"/>
    </source>
</evidence>
<keyword evidence="2" id="KW-1185">Reference proteome</keyword>